<evidence type="ECO:0000313" key="7">
    <source>
        <dbReference type="EMBL" id="AEY57183.1"/>
    </source>
</evidence>
<dbReference type="PANTHER" id="PTHR11216">
    <property type="entry name" value="EH DOMAIN"/>
    <property type="match status" value="1"/>
</dbReference>
<feature type="region of interest" description="Disordered" evidence="3">
    <location>
        <begin position="190"/>
        <end position="214"/>
    </location>
</feature>
<dbReference type="InterPro" id="IPR000261">
    <property type="entry name" value="EH_dom"/>
</dbReference>
<dbReference type="CDD" id="cd00052">
    <property type="entry name" value="EH"/>
    <property type="match status" value="2"/>
</dbReference>
<dbReference type="PROSITE" id="PS50031">
    <property type="entry name" value="EH"/>
    <property type="match status" value="2"/>
</dbReference>
<dbReference type="SUPFAM" id="SSF57997">
    <property type="entry name" value="Tropomyosin"/>
    <property type="match status" value="1"/>
</dbReference>
<feature type="coiled-coil region" evidence="2">
    <location>
        <begin position="222"/>
        <end position="354"/>
    </location>
</feature>
<evidence type="ECO:0000259" key="5">
    <source>
        <dbReference type="PROSITE" id="PS50222"/>
    </source>
</evidence>
<protein>
    <submittedName>
        <fullName evidence="9">Epidermal growth factor receptor substrate 15-like 1</fullName>
    </submittedName>
</protein>
<dbReference type="EMBL" id="JR036505">
    <property type="protein sequence ID" value="AEY57184.1"/>
    <property type="molecule type" value="mRNA"/>
</dbReference>
<evidence type="ECO:0000259" key="4">
    <source>
        <dbReference type="PROSITE" id="PS50031"/>
    </source>
</evidence>
<organism evidence="9">
    <name type="scientific">Apis cerana</name>
    <name type="common">Indian honeybee</name>
    <dbReference type="NCBI Taxonomy" id="7461"/>
    <lineage>
        <taxon>Eukaryota</taxon>
        <taxon>Metazoa</taxon>
        <taxon>Ecdysozoa</taxon>
        <taxon>Arthropoda</taxon>
        <taxon>Hexapoda</taxon>
        <taxon>Insecta</taxon>
        <taxon>Pterygota</taxon>
        <taxon>Neoptera</taxon>
        <taxon>Endopterygota</taxon>
        <taxon>Hymenoptera</taxon>
        <taxon>Apocrita</taxon>
        <taxon>Aculeata</taxon>
        <taxon>Apoidea</taxon>
        <taxon>Anthophila</taxon>
        <taxon>Apidae</taxon>
        <taxon>Apis</taxon>
    </lineage>
</organism>
<evidence type="ECO:0000313" key="6">
    <source>
        <dbReference type="EMBL" id="AEY57182.1"/>
    </source>
</evidence>
<dbReference type="EMBL" id="JR036506">
    <property type="protein sequence ID" value="AEY57185.1"/>
    <property type="molecule type" value="mRNA"/>
</dbReference>
<name>V9I7Y9_APICE</name>
<dbReference type="Gene3D" id="1.10.287.1490">
    <property type="match status" value="1"/>
</dbReference>
<evidence type="ECO:0000256" key="2">
    <source>
        <dbReference type="SAM" id="Coils"/>
    </source>
</evidence>
<dbReference type="GO" id="GO:0016197">
    <property type="term" value="P:endosomal transport"/>
    <property type="evidence" value="ECO:0007669"/>
    <property type="project" value="TreeGrafter"/>
</dbReference>
<keyword evidence="1" id="KW-0106">Calcium</keyword>
<feature type="domain" description="EF-hand" evidence="5">
    <location>
        <begin position="113"/>
        <end position="148"/>
    </location>
</feature>
<evidence type="ECO:0000256" key="1">
    <source>
        <dbReference type="ARBA" id="ARBA00022837"/>
    </source>
</evidence>
<evidence type="ECO:0000313" key="8">
    <source>
        <dbReference type="EMBL" id="AEY57184.1"/>
    </source>
</evidence>
<dbReference type="InterPro" id="IPR018247">
    <property type="entry name" value="EF_Hand_1_Ca_BS"/>
</dbReference>
<feature type="domain" description="EH" evidence="4">
    <location>
        <begin position="1"/>
        <end position="61"/>
    </location>
</feature>
<accession>V9I7Y9</accession>
<feature type="compositionally biased region" description="Polar residues" evidence="3">
    <location>
        <begin position="419"/>
        <end position="431"/>
    </location>
</feature>
<dbReference type="EMBL" id="JR036504">
    <property type="protein sequence ID" value="AEY57183.1"/>
    <property type="molecule type" value="mRNA"/>
</dbReference>
<feature type="region of interest" description="Disordered" evidence="3">
    <location>
        <begin position="407"/>
        <end position="431"/>
    </location>
</feature>
<dbReference type="AlphaFoldDB" id="V9I7Y9"/>
<keyword evidence="2" id="KW-0175">Coiled coil</keyword>
<feature type="domain" description="EH" evidence="4">
    <location>
        <begin position="114"/>
        <end position="203"/>
    </location>
</feature>
<reference evidence="9" key="1">
    <citation type="submission" date="2011-11" db="EMBL/GenBank/DDBJ databases">
        <title>Decoding the brain transcriptome of the Eastern honeybee (Apis cerana) based on pyrosequencing.</title>
        <authorList>
            <person name="Sun L."/>
            <person name="Zheng H."/>
            <person name="Wang Y."/>
            <person name="Xie X."/>
            <person name="Zhu Y."/>
            <person name="Gu W."/>
            <person name="Wang S."/>
        </authorList>
    </citation>
    <scope>NUCLEOTIDE SEQUENCE</scope>
    <source>
        <tissue evidence="9">Brain</tissue>
    </source>
</reference>
<dbReference type="Gene3D" id="1.10.238.10">
    <property type="entry name" value="EF-hand"/>
    <property type="match status" value="2"/>
</dbReference>
<sequence length="431" mass="48619">MDSKLPLDTLGKIWDLADMDKDGMLDRHEFVVAIHLVYKALEKYAIPSVLPPELMPPGKRKDSTVPISKSSAPMSVITTVPPPIPPLPNVSSMKNMTGLDTTKINMQWVISSEDQIAADKLFLQADLDMDGYVSGIEIKDVFLQSGLPQTVLAHIWSLCDTCQSGKLNKEQFALAMWLIKQKLRGIEPPATLSPDMVPPSMRKPSESIVENNNISGYSNPELDMISKDIAELVKERQSMEQDIAQKEADIKIKNGEIKSLQSELDTLAATLKQLENQKGEAQKRLNDLKAQVDKLRQQAEEQESVLRTQEEELNFKRQELEGLRQEEQQLEQQQNKSRDQLNELTKNLQDTQLQICQAKAKITHLQEQQRQMSDAIALYDSALAAGDATLVPDTSLQFNPEIESLEYEKTNEEDKIQNKKNVSFSKTNEKH</sequence>
<dbReference type="InterPro" id="IPR002048">
    <property type="entry name" value="EF_hand_dom"/>
</dbReference>
<dbReference type="GO" id="GO:0006897">
    <property type="term" value="P:endocytosis"/>
    <property type="evidence" value="ECO:0007669"/>
    <property type="project" value="TreeGrafter"/>
</dbReference>
<dbReference type="PANTHER" id="PTHR11216:SF176">
    <property type="entry name" value="EPIDERMAL GROWTH FACTOR RECEPTOR PATHWAY SUBSTRATE CLONE 15, ISOFORM A"/>
    <property type="match status" value="1"/>
</dbReference>
<keyword evidence="9" id="KW-0675">Receptor</keyword>
<dbReference type="SUPFAM" id="SSF47473">
    <property type="entry name" value="EF-hand"/>
    <property type="match status" value="2"/>
</dbReference>
<gene>
    <name evidence="6" type="ORF">ACCB00155.1</name>
    <name evidence="7" type="ORF">ACCB00155.3</name>
    <name evidence="8" type="ORF">ACCB00155.4</name>
    <name evidence="9" type="ORF">ACCB00155.5</name>
</gene>
<dbReference type="SMART" id="SM00054">
    <property type="entry name" value="EFh"/>
    <property type="match status" value="3"/>
</dbReference>
<dbReference type="EMBL" id="JR036502">
    <property type="protein sequence ID" value="AEY57182.1"/>
    <property type="molecule type" value="mRNA"/>
</dbReference>
<dbReference type="GO" id="GO:0005509">
    <property type="term" value="F:calcium ion binding"/>
    <property type="evidence" value="ECO:0007669"/>
    <property type="project" value="InterPro"/>
</dbReference>
<dbReference type="GO" id="GO:0005886">
    <property type="term" value="C:plasma membrane"/>
    <property type="evidence" value="ECO:0007669"/>
    <property type="project" value="TreeGrafter"/>
</dbReference>
<proteinExistence type="evidence at transcript level"/>
<evidence type="ECO:0000256" key="3">
    <source>
        <dbReference type="SAM" id="MobiDB-lite"/>
    </source>
</evidence>
<evidence type="ECO:0000313" key="9">
    <source>
        <dbReference type="EMBL" id="AEY57185.1"/>
    </source>
</evidence>
<dbReference type="PROSITE" id="PS00018">
    <property type="entry name" value="EF_HAND_1"/>
    <property type="match status" value="2"/>
</dbReference>
<dbReference type="GO" id="GO:0005737">
    <property type="term" value="C:cytoplasm"/>
    <property type="evidence" value="ECO:0007669"/>
    <property type="project" value="TreeGrafter"/>
</dbReference>
<feature type="compositionally biased region" description="Basic and acidic residues" evidence="3">
    <location>
        <begin position="407"/>
        <end position="417"/>
    </location>
</feature>
<dbReference type="PROSITE" id="PS50222">
    <property type="entry name" value="EF_HAND_2"/>
    <property type="match status" value="2"/>
</dbReference>
<dbReference type="SMART" id="SM00027">
    <property type="entry name" value="EH"/>
    <property type="match status" value="2"/>
</dbReference>
<dbReference type="InterPro" id="IPR011992">
    <property type="entry name" value="EF-hand-dom_pair"/>
</dbReference>
<dbReference type="Pfam" id="PF12763">
    <property type="entry name" value="EH"/>
    <property type="match status" value="2"/>
</dbReference>
<feature type="domain" description="EF-hand" evidence="5">
    <location>
        <begin position="5"/>
        <end position="40"/>
    </location>
</feature>